<dbReference type="GO" id="GO:0003676">
    <property type="term" value="F:nucleic acid binding"/>
    <property type="evidence" value="ECO:0007669"/>
    <property type="project" value="InterPro"/>
</dbReference>
<evidence type="ECO:0000259" key="1">
    <source>
        <dbReference type="PROSITE" id="PS00028"/>
    </source>
</evidence>
<dbReference type="AlphaFoldDB" id="A0A163AP95"/>
<accession>A0A163AP95</accession>
<protein>
    <submittedName>
        <fullName evidence="2">C2H2-type zinc finger transcription factor</fullName>
    </submittedName>
</protein>
<dbReference type="RefSeq" id="XP_018292891.1">
    <property type="nucleotide sequence ID" value="XM_018431170.1"/>
</dbReference>
<dbReference type="VEuPathDB" id="FungiDB:PHYBLDRAFT_144211"/>
<name>A0A163AP95_PHYB8</name>
<gene>
    <name evidence="2" type="ORF">PHYBLDRAFT_144211</name>
</gene>
<dbReference type="SMART" id="SM00355">
    <property type="entry name" value="ZnF_C2H2"/>
    <property type="match status" value="2"/>
</dbReference>
<evidence type="ECO:0000313" key="2">
    <source>
        <dbReference type="EMBL" id="OAD74851.1"/>
    </source>
</evidence>
<feature type="domain" description="C2H2-type" evidence="1">
    <location>
        <begin position="82"/>
        <end position="103"/>
    </location>
</feature>
<dbReference type="EMBL" id="KV440978">
    <property type="protein sequence ID" value="OAD74851.1"/>
    <property type="molecule type" value="Genomic_DNA"/>
</dbReference>
<dbReference type="GeneID" id="28992076"/>
<dbReference type="InterPro" id="IPR036397">
    <property type="entry name" value="RNaseH_sf"/>
</dbReference>
<dbReference type="Proteomes" id="UP000077315">
    <property type="component" value="Unassembled WGS sequence"/>
</dbReference>
<organism evidence="2 3">
    <name type="scientific">Phycomyces blakesleeanus (strain ATCC 8743b / DSM 1359 / FGSC 10004 / NBRC 33097 / NRRL 1555)</name>
    <dbReference type="NCBI Taxonomy" id="763407"/>
    <lineage>
        <taxon>Eukaryota</taxon>
        <taxon>Fungi</taxon>
        <taxon>Fungi incertae sedis</taxon>
        <taxon>Mucoromycota</taxon>
        <taxon>Mucoromycotina</taxon>
        <taxon>Mucoromycetes</taxon>
        <taxon>Mucorales</taxon>
        <taxon>Phycomycetaceae</taxon>
        <taxon>Phycomyces</taxon>
    </lineage>
</organism>
<dbReference type="InParanoid" id="A0A163AP95"/>
<feature type="domain" description="C2H2-type" evidence="1">
    <location>
        <begin position="23"/>
        <end position="44"/>
    </location>
</feature>
<reference evidence="3" key="1">
    <citation type="submission" date="2015-06" db="EMBL/GenBank/DDBJ databases">
        <title>Expansion of signal transduction pathways in fungi by whole-genome duplication.</title>
        <authorList>
            <consortium name="DOE Joint Genome Institute"/>
            <person name="Corrochano L.M."/>
            <person name="Kuo A."/>
            <person name="Marcet-Houben M."/>
            <person name="Polaino S."/>
            <person name="Salamov A."/>
            <person name="Villalobos J.M."/>
            <person name="Alvarez M.I."/>
            <person name="Avalos J."/>
            <person name="Benito E.P."/>
            <person name="Benoit I."/>
            <person name="Burger G."/>
            <person name="Camino L.P."/>
            <person name="Canovas D."/>
            <person name="Cerda-Olmedo E."/>
            <person name="Cheng J.-F."/>
            <person name="Dominguez A."/>
            <person name="Elias M."/>
            <person name="Eslava A.P."/>
            <person name="Glaser F."/>
            <person name="Grimwood J."/>
            <person name="Gutierrez G."/>
            <person name="Heitman J."/>
            <person name="Henrissat B."/>
            <person name="Iturriaga E.A."/>
            <person name="Lang B.F."/>
            <person name="Lavin J.L."/>
            <person name="Lee S."/>
            <person name="Li W."/>
            <person name="Lindquist E."/>
            <person name="Lopez-Garcia S."/>
            <person name="Luque E.M."/>
            <person name="Marcos A.T."/>
            <person name="Martin J."/>
            <person name="McCluskey K."/>
            <person name="Medina H.R."/>
            <person name="Miralles-Duran A."/>
            <person name="Miyazaki A."/>
            <person name="Munoz-Torres E."/>
            <person name="Oguiza J.A."/>
            <person name="Ohm R."/>
            <person name="Olmedo M."/>
            <person name="Orejas M."/>
            <person name="Ortiz-Castellanos L."/>
            <person name="Pisabarro A.G."/>
            <person name="Rodriguez-Romero J."/>
            <person name="Ruiz-Herrera J."/>
            <person name="Ruiz-Vazquez R."/>
            <person name="Sanz C."/>
            <person name="Schackwitz W."/>
            <person name="Schmutz J."/>
            <person name="Shahriari M."/>
            <person name="Shelest E."/>
            <person name="Silva-Franco F."/>
            <person name="Soanes D."/>
            <person name="Syed K."/>
            <person name="Tagua V.G."/>
            <person name="Talbot N.J."/>
            <person name="Thon M."/>
            <person name="De vries R.P."/>
            <person name="Wiebenga A."/>
            <person name="Yadav J.S."/>
            <person name="Braun E.L."/>
            <person name="Baker S."/>
            <person name="Garre V."/>
            <person name="Horwitz B."/>
            <person name="Torres-Martinez S."/>
            <person name="Idnurm A."/>
            <person name="Herrera-Estrella A."/>
            <person name="Gabaldon T."/>
            <person name="Grigoriev I.V."/>
        </authorList>
    </citation>
    <scope>NUCLEOTIDE SEQUENCE [LARGE SCALE GENOMIC DNA]</scope>
    <source>
        <strain evidence="3">NRRL 1555(-)</strain>
    </source>
</reference>
<dbReference type="Gene3D" id="3.30.420.10">
    <property type="entry name" value="Ribonuclease H-like superfamily/Ribonuclease H"/>
    <property type="match status" value="1"/>
</dbReference>
<dbReference type="OrthoDB" id="2370938at2759"/>
<keyword evidence="3" id="KW-1185">Reference proteome</keyword>
<dbReference type="PROSITE" id="PS00028">
    <property type="entry name" value="ZINC_FINGER_C2H2_1"/>
    <property type="match status" value="2"/>
</dbReference>
<dbReference type="InterPro" id="IPR013087">
    <property type="entry name" value="Znf_C2H2_type"/>
</dbReference>
<evidence type="ECO:0000313" key="3">
    <source>
        <dbReference type="Proteomes" id="UP000077315"/>
    </source>
</evidence>
<sequence length="785" mass="90072">MSSSDTKNYNEEEKTVILLKKTCSYCDKLYQSNQKAVNHIATTHKKKVERIFSGNHNFGVYNQTNVQKYKRLGYTIVVQFGCVSCKEAFVMKKELEKHCDLKHVVTSQPEIGIITAPDDITKLGWIFCCPDNDHLVFQNNDITKGFHDFHNYVKTIIDELRLLTYESHVQHILALSSILLLKPARTNSDLHKFIGREICEDLIEYLLGEYGIQSCEFDQYTQLAAEQIVKTCIKKKTTDFQDSQKLMALMVASNDVHNRVLFCFRNLLEQLPLEPISQKVDESKLITRYVTAAINPLLENLMKHVMFRWTSVDNDECKSSEMSLLLARPDSMVSMIIGTEIGQTVGFGEVKPVLQVLNHKLVGKDLVRLALLAKNAIDTYCSKFVLSFLVVGHHATFYLTDGTRNGLYPIVEIAHIPLPMSLKELPLFIAQADQLTLISSAFWSLCADQKTNQQSSLMPTLSNNEIASIMDTYANRKRKASKIYNEQGNDAMEWSEEVDPFHLKTLTTLCEYQQAQPSKQKQMRSKLDENMNKVSLRVNEEDNNVTKKSYKVYSPDQKVLFLYYLQVKLFKAAKAARFSDVSKRTGQQWTKRIRDEPEWNIFEKQTNKDKRKTGQLQEEHKEFIIDLFDKNPQTRVEDVVVSLQCSFANFSLKETSVRNFMTNECNLLFKRATLQTKERNSGKTLQKRFEWVEQWTTTDMDFLSNCVFVDKSGFDINMRPPSAWSKVGTPAIVETKSTKGDSHSILGAISSIGVVDIELRVTEKPKQCKVDGVERKRKQTSNPKR</sequence>
<proteinExistence type="predicted"/>